<comment type="caution">
    <text evidence="3">The sequence shown here is derived from an EMBL/GenBank/DDBJ whole genome shotgun (WGS) entry which is preliminary data.</text>
</comment>
<feature type="compositionally biased region" description="Basic and acidic residues" evidence="1">
    <location>
        <begin position="355"/>
        <end position="365"/>
    </location>
</feature>
<reference evidence="4" key="1">
    <citation type="journal article" date="2019" name="Int. J. Syst. Evol. Microbiol.">
        <title>The Global Catalogue of Microorganisms (GCM) 10K type strain sequencing project: providing services to taxonomists for standard genome sequencing and annotation.</title>
        <authorList>
            <consortium name="The Broad Institute Genomics Platform"/>
            <consortium name="The Broad Institute Genome Sequencing Center for Infectious Disease"/>
            <person name="Wu L."/>
            <person name="Ma J."/>
        </authorList>
    </citation>
    <scope>NUCLEOTIDE SEQUENCE [LARGE SCALE GENOMIC DNA]</scope>
    <source>
        <strain evidence="4">IBRC-M 10908</strain>
    </source>
</reference>
<feature type="domain" description="DUF4132" evidence="2">
    <location>
        <begin position="815"/>
        <end position="994"/>
    </location>
</feature>
<proteinExistence type="predicted"/>
<dbReference type="InterPro" id="IPR025406">
    <property type="entry name" value="DUF4132"/>
</dbReference>
<dbReference type="EMBL" id="JBHSDK010000013">
    <property type="protein sequence ID" value="MFC4335433.1"/>
    <property type="molecule type" value="Genomic_DNA"/>
</dbReference>
<evidence type="ECO:0000313" key="3">
    <source>
        <dbReference type="EMBL" id="MFC4335433.1"/>
    </source>
</evidence>
<sequence>MKIFPDAGVREDFFSGPVETAVRPPVDLAEAVAALNSFAGPLEEHFAENGDSEWAAPIRRYLSGELDPEGAAALQMHLALTDSYAGLARFGVWTRLWALQGGVSFAVEAVCRAFGITWYAPYYLSKGITSVVRDNDLNRVRQRRIGIESVRELMEEASERERAEALDTASGFRDTKAGRYVASCIAPDNRRWAEEALADLPETDVDAYFFAARHLVTAEMLPHVPDAFVRSWLSRNSYGTSLGDTAEQWGTAAVVLVRRGMKLSRDRAERLQMLRTLSRIGGEAAFRELVAVLEEPTAQTAALDLAAKEKDVAVGVLAEEILAGRGDGRKLAGLLEAVAGWEDSVDEATAKAVRAKRDETARPEADTSGLPGLLVDPPWKRPRKKTAAGPVVKGLKASAGTVLRWADGEYEAWLGTEPHGYNYSPSWIDDILAGRSTRWVPVVRALLMAEPEEAEEALAAWDGSWGYTYRHETRKLLARFGERAAPALVRLAASQPDARPALVPVRSLEAARAAARWYGQSKSNVELGWRWFERHGADGIALIVPDCLGTVKKVRRPAELALRKLLGSQLRDEVLRAADTYGEEVRALVGNLEKTVPDQAEAAKIVRRPKWLITGTLPDVLVEGREERLGPEQVDNLVAVVASAGTGLPVASLDAVREALDEDSLRDWSWEVFRAWVAADQSAPQSWPLRQLAYFGDDDTAAKLEPIIRRWPGESYHQRAVAGLEVLGAMGTERALAAIQGIAESAKFKAIKESAARQIERIAEGLGLTRDQLADRLVSTFGLDEDGGMTIDYGPRSFRVVFDENLVPLITDEKGKVRKSLPKPGKKDDGEVAERNRKRFSALKKDLRKTASSQIARLEKALVTQRTWDTDSFRRHLVDHPLMWHMARRLVWVAEAGEERIPFRLAEDRTPADVEDDEIDLPEEATVRLAHPMVLGREDRAAWAEVLADYEILQPFDQLGREIHELTEEERKTGALTRFEGRKVDIGHVLGLANGAWDRGAPQDGGVEPGIYFTFREGLHLCVGLNPGIAAGDPFWHGREHEISDCQFQTGTYGWWHPDDRVGPVPDDLDPVVVSEALGALSRLVDSYREDK</sequence>
<keyword evidence="4" id="KW-1185">Reference proteome</keyword>
<evidence type="ECO:0000313" key="4">
    <source>
        <dbReference type="Proteomes" id="UP001595823"/>
    </source>
</evidence>
<dbReference type="Pfam" id="PF13569">
    <property type="entry name" value="DUF4132"/>
    <property type="match status" value="1"/>
</dbReference>
<accession>A0ABV8TYC1</accession>
<evidence type="ECO:0000256" key="1">
    <source>
        <dbReference type="SAM" id="MobiDB-lite"/>
    </source>
</evidence>
<name>A0ABV8TYC1_9ACTN</name>
<gene>
    <name evidence="3" type="ORF">ACFPET_09510</name>
</gene>
<organism evidence="3 4">
    <name type="scientific">Salininema proteolyticum</name>
    <dbReference type="NCBI Taxonomy" id="1607685"/>
    <lineage>
        <taxon>Bacteria</taxon>
        <taxon>Bacillati</taxon>
        <taxon>Actinomycetota</taxon>
        <taxon>Actinomycetes</taxon>
        <taxon>Glycomycetales</taxon>
        <taxon>Glycomycetaceae</taxon>
        <taxon>Salininema</taxon>
    </lineage>
</organism>
<protein>
    <submittedName>
        <fullName evidence="3">DUF4132 domain-containing protein</fullName>
    </submittedName>
</protein>
<dbReference type="RefSeq" id="WP_380620257.1">
    <property type="nucleotide sequence ID" value="NZ_JBHSDK010000013.1"/>
</dbReference>
<evidence type="ECO:0000259" key="2">
    <source>
        <dbReference type="Pfam" id="PF13569"/>
    </source>
</evidence>
<dbReference type="Proteomes" id="UP001595823">
    <property type="component" value="Unassembled WGS sequence"/>
</dbReference>
<feature type="region of interest" description="Disordered" evidence="1">
    <location>
        <begin position="354"/>
        <end position="376"/>
    </location>
</feature>